<comment type="caution">
    <text evidence="7">The sequence shown here is derived from an EMBL/GenBank/DDBJ whole genome shotgun (WGS) entry which is preliminary data.</text>
</comment>
<dbReference type="GO" id="GO:0016787">
    <property type="term" value="F:hydrolase activity"/>
    <property type="evidence" value="ECO:0007669"/>
    <property type="project" value="UniProtKB-KW"/>
</dbReference>
<dbReference type="InterPro" id="IPR005538">
    <property type="entry name" value="LrgA/CidA"/>
</dbReference>
<dbReference type="PANTHER" id="PTHR33931:SF2">
    <property type="entry name" value="HOLIN-LIKE PROTEIN CIDA"/>
    <property type="match status" value="1"/>
</dbReference>
<feature type="transmembrane region" description="Helical" evidence="6">
    <location>
        <begin position="83"/>
        <end position="105"/>
    </location>
</feature>
<dbReference type="Proteomes" id="UP000246569">
    <property type="component" value="Unassembled WGS sequence"/>
</dbReference>
<keyword evidence="7" id="KW-0378">Hydrolase</keyword>
<dbReference type="PANTHER" id="PTHR33931">
    <property type="entry name" value="HOLIN-LIKE PROTEIN CIDA-RELATED"/>
    <property type="match status" value="1"/>
</dbReference>
<proteinExistence type="predicted"/>
<keyword evidence="2" id="KW-1003">Cell membrane</keyword>
<name>A0A317MUC7_9GAMM</name>
<evidence type="ECO:0000256" key="3">
    <source>
        <dbReference type="ARBA" id="ARBA00022692"/>
    </source>
</evidence>
<keyword evidence="3 6" id="KW-0812">Transmembrane</keyword>
<dbReference type="OrthoDB" id="385012at2"/>
<reference evidence="7 8" key="1">
    <citation type="submission" date="2018-05" db="EMBL/GenBank/DDBJ databases">
        <title>Genomic Encyclopedia of Type Strains, Phase IV (KMG-IV): sequencing the most valuable type-strain genomes for metagenomic binning, comparative biology and taxonomic classification.</title>
        <authorList>
            <person name="Goeker M."/>
        </authorList>
    </citation>
    <scope>NUCLEOTIDE SEQUENCE [LARGE SCALE GENOMIC DNA]</scope>
    <source>
        <strain evidence="7 8">DSM 23606</strain>
    </source>
</reference>
<dbReference type="Pfam" id="PF03788">
    <property type="entry name" value="LrgA"/>
    <property type="match status" value="1"/>
</dbReference>
<evidence type="ECO:0000313" key="7">
    <source>
        <dbReference type="EMBL" id="PWV60246.1"/>
    </source>
</evidence>
<dbReference type="EMBL" id="QGTJ01000008">
    <property type="protein sequence ID" value="PWV60246.1"/>
    <property type="molecule type" value="Genomic_DNA"/>
</dbReference>
<keyword evidence="5 6" id="KW-0472">Membrane</keyword>
<accession>A0A317MUC7</accession>
<evidence type="ECO:0000256" key="5">
    <source>
        <dbReference type="ARBA" id="ARBA00023136"/>
    </source>
</evidence>
<comment type="subcellular location">
    <subcellularLocation>
        <location evidence="1">Cell membrane</location>
        <topology evidence="1">Multi-pass membrane protein</topology>
    </subcellularLocation>
</comment>
<keyword evidence="4 6" id="KW-1133">Transmembrane helix</keyword>
<dbReference type="GO" id="GO:0005886">
    <property type="term" value="C:plasma membrane"/>
    <property type="evidence" value="ECO:0007669"/>
    <property type="project" value="UniProtKB-SubCell"/>
</dbReference>
<sequence length="122" mass="12902">MIAALATLLLFQLIGEALAQLSGLPIPGPVIGMLLLALLLGLRRHVPSTLGQVADTLLSHLSLLFVPAGVGVIQYLGRFADEWPAIVAALLLSTLLSIAMTALAMRAVLHYLKRRDGSNVRG</sequence>
<dbReference type="AlphaFoldDB" id="A0A317MUC7"/>
<evidence type="ECO:0000313" key="8">
    <source>
        <dbReference type="Proteomes" id="UP000246569"/>
    </source>
</evidence>
<keyword evidence="8" id="KW-1185">Reference proteome</keyword>
<evidence type="ECO:0000256" key="1">
    <source>
        <dbReference type="ARBA" id="ARBA00004651"/>
    </source>
</evidence>
<feature type="transmembrane region" description="Helical" evidence="6">
    <location>
        <begin position="58"/>
        <end position="77"/>
    </location>
</feature>
<gene>
    <name evidence="7" type="ORF">C7443_108175</name>
</gene>
<organism evidence="7 8">
    <name type="scientific">Plasticicumulans acidivorans</name>
    <dbReference type="NCBI Taxonomy" id="886464"/>
    <lineage>
        <taxon>Bacteria</taxon>
        <taxon>Pseudomonadati</taxon>
        <taxon>Pseudomonadota</taxon>
        <taxon>Gammaproteobacteria</taxon>
        <taxon>Candidatus Competibacteraceae</taxon>
        <taxon>Plasticicumulans</taxon>
    </lineage>
</organism>
<feature type="transmembrane region" description="Helical" evidence="6">
    <location>
        <begin position="29"/>
        <end position="46"/>
    </location>
</feature>
<evidence type="ECO:0000256" key="4">
    <source>
        <dbReference type="ARBA" id="ARBA00022989"/>
    </source>
</evidence>
<evidence type="ECO:0000256" key="6">
    <source>
        <dbReference type="SAM" id="Phobius"/>
    </source>
</evidence>
<evidence type="ECO:0000256" key="2">
    <source>
        <dbReference type="ARBA" id="ARBA00022475"/>
    </source>
</evidence>
<protein>
    <submittedName>
        <fullName evidence="7">Putative effector of murein hydrolase LrgA (UPF0299 family)</fullName>
    </submittedName>
</protein>